<name>A0A9J5ZWN3_SOLCO</name>
<dbReference type="OrthoDB" id="1302861at2759"/>
<proteinExistence type="predicted"/>
<keyword evidence="3" id="KW-1185">Reference proteome</keyword>
<organism evidence="2 3">
    <name type="scientific">Solanum commersonii</name>
    <name type="common">Commerson's wild potato</name>
    <name type="synonym">Commerson's nightshade</name>
    <dbReference type="NCBI Taxonomy" id="4109"/>
    <lineage>
        <taxon>Eukaryota</taxon>
        <taxon>Viridiplantae</taxon>
        <taxon>Streptophyta</taxon>
        <taxon>Embryophyta</taxon>
        <taxon>Tracheophyta</taxon>
        <taxon>Spermatophyta</taxon>
        <taxon>Magnoliopsida</taxon>
        <taxon>eudicotyledons</taxon>
        <taxon>Gunneridae</taxon>
        <taxon>Pentapetalae</taxon>
        <taxon>asterids</taxon>
        <taxon>lamiids</taxon>
        <taxon>Solanales</taxon>
        <taxon>Solanaceae</taxon>
        <taxon>Solanoideae</taxon>
        <taxon>Solaneae</taxon>
        <taxon>Solanum</taxon>
    </lineage>
</organism>
<protein>
    <recommendedName>
        <fullName evidence="1">FAR1 domain-containing protein</fullName>
    </recommendedName>
</protein>
<evidence type="ECO:0000313" key="2">
    <source>
        <dbReference type="EMBL" id="KAG5616681.1"/>
    </source>
</evidence>
<dbReference type="AlphaFoldDB" id="A0A9J5ZWN3"/>
<dbReference type="PANTHER" id="PTHR47718:SF13">
    <property type="entry name" value="OS09G0290500 PROTEIN"/>
    <property type="match status" value="1"/>
</dbReference>
<reference evidence="2 3" key="1">
    <citation type="submission" date="2020-09" db="EMBL/GenBank/DDBJ databases">
        <title>De no assembly of potato wild relative species, Solanum commersonii.</title>
        <authorList>
            <person name="Cho K."/>
        </authorList>
    </citation>
    <scope>NUCLEOTIDE SEQUENCE [LARGE SCALE GENOMIC DNA]</scope>
    <source>
        <strain evidence="2">LZ3.2</strain>
        <tissue evidence="2">Leaf</tissue>
    </source>
</reference>
<feature type="domain" description="FAR1" evidence="1">
    <location>
        <begin position="54"/>
        <end position="128"/>
    </location>
</feature>
<dbReference type="Proteomes" id="UP000824120">
    <property type="component" value="Chromosome 3"/>
</dbReference>
<dbReference type="EMBL" id="JACXVP010000003">
    <property type="protein sequence ID" value="KAG5616681.1"/>
    <property type="molecule type" value="Genomic_DNA"/>
</dbReference>
<evidence type="ECO:0000313" key="3">
    <source>
        <dbReference type="Proteomes" id="UP000824120"/>
    </source>
</evidence>
<accession>A0A9J5ZWN3</accession>
<comment type="caution">
    <text evidence="2">The sequence shown here is derived from an EMBL/GenBank/DDBJ whole genome shotgun (WGS) entry which is preliminary data.</text>
</comment>
<dbReference type="Pfam" id="PF03101">
    <property type="entry name" value="FAR1"/>
    <property type="match status" value="1"/>
</dbReference>
<dbReference type="InterPro" id="IPR004330">
    <property type="entry name" value="FAR1_DNA_bnd_dom"/>
</dbReference>
<gene>
    <name evidence="2" type="ORF">H5410_016505</name>
</gene>
<sequence length="226" mass="26299">MEKSNIDEQTIGAEVLLEESDMDGIGQTASNIGVENSKDPYISNEFQSLDESFKFYLAYAHRSGFSVRCGRMTKSRKDKSIIGQEFKNLENNKPQDETREGCKALLYMSKKGEDKWVVCRLVTKHNHEPASPNSQKFLWLRRKKIEAQKNLLDLLDNLGVRPTQDIQNYLQTRRQKDLEKRDAQLTLQYFQRRQSENTGFFYAIQMDVNGHLANSFWVDARSRIAY</sequence>
<dbReference type="PANTHER" id="PTHR47718">
    <property type="entry name" value="OS01G0519700 PROTEIN"/>
    <property type="match status" value="1"/>
</dbReference>
<evidence type="ECO:0000259" key="1">
    <source>
        <dbReference type="Pfam" id="PF03101"/>
    </source>
</evidence>